<dbReference type="PANTHER" id="PTHR46171:SF3">
    <property type="entry name" value="GH10160P"/>
    <property type="match status" value="1"/>
</dbReference>
<dbReference type="InterPro" id="IPR001841">
    <property type="entry name" value="Znf_RING"/>
</dbReference>
<evidence type="ECO:0000256" key="3">
    <source>
        <dbReference type="ARBA" id="ARBA00022833"/>
    </source>
</evidence>
<evidence type="ECO:0000256" key="5">
    <source>
        <dbReference type="SAM" id="MobiDB-lite"/>
    </source>
</evidence>
<keyword evidence="1" id="KW-0479">Metal-binding</keyword>
<dbReference type="Pfam" id="PF13639">
    <property type="entry name" value="zf-RING_2"/>
    <property type="match status" value="1"/>
</dbReference>
<evidence type="ECO:0000313" key="7">
    <source>
        <dbReference type="EMBL" id="KAK7508496.1"/>
    </source>
</evidence>
<evidence type="ECO:0000256" key="2">
    <source>
        <dbReference type="ARBA" id="ARBA00022771"/>
    </source>
</evidence>
<evidence type="ECO:0000259" key="6">
    <source>
        <dbReference type="PROSITE" id="PS50089"/>
    </source>
</evidence>
<dbReference type="FunFam" id="3.30.40.10:FF:000024">
    <property type="entry name" value="RING finger protein 44 isoform X1"/>
    <property type="match status" value="1"/>
</dbReference>
<name>A0ABD0MAX0_9CAEN</name>
<dbReference type="InterPro" id="IPR013083">
    <property type="entry name" value="Znf_RING/FYVE/PHD"/>
</dbReference>
<dbReference type="EMBL" id="JACVVK020000001">
    <property type="protein sequence ID" value="KAK7508496.1"/>
    <property type="molecule type" value="Genomic_DNA"/>
</dbReference>
<gene>
    <name evidence="7" type="ORF">BaRGS_00000062</name>
</gene>
<proteinExistence type="predicted"/>
<organism evidence="7 8">
    <name type="scientific">Batillaria attramentaria</name>
    <dbReference type="NCBI Taxonomy" id="370345"/>
    <lineage>
        <taxon>Eukaryota</taxon>
        <taxon>Metazoa</taxon>
        <taxon>Spiralia</taxon>
        <taxon>Lophotrochozoa</taxon>
        <taxon>Mollusca</taxon>
        <taxon>Gastropoda</taxon>
        <taxon>Caenogastropoda</taxon>
        <taxon>Sorbeoconcha</taxon>
        <taxon>Cerithioidea</taxon>
        <taxon>Batillariidae</taxon>
        <taxon>Batillaria</taxon>
    </lineage>
</organism>
<dbReference type="SUPFAM" id="SSF57850">
    <property type="entry name" value="RING/U-box"/>
    <property type="match status" value="1"/>
</dbReference>
<evidence type="ECO:0000256" key="1">
    <source>
        <dbReference type="ARBA" id="ARBA00022723"/>
    </source>
</evidence>
<reference evidence="7 8" key="1">
    <citation type="journal article" date="2023" name="Sci. Data">
        <title>Genome assembly of the Korean intertidal mud-creeper Batillaria attramentaria.</title>
        <authorList>
            <person name="Patra A.K."/>
            <person name="Ho P.T."/>
            <person name="Jun S."/>
            <person name="Lee S.J."/>
            <person name="Kim Y."/>
            <person name="Won Y.J."/>
        </authorList>
    </citation>
    <scope>NUCLEOTIDE SEQUENCE [LARGE SCALE GENOMIC DNA]</scope>
    <source>
        <strain evidence="7">Wonlab-2016</strain>
    </source>
</reference>
<dbReference type="GO" id="GO:0008270">
    <property type="term" value="F:zinc ion binding"/>
    <property type="evidence" value="ECO:0007669"/>
    <property type="project" value="UniProtKB-KW"/>
</dbReference>
<dbReference type="SMART" id="SM00184">
    <property type="entry name" value="RING"/>
    <property type="match status" value="1"/>
</dbReference>
<keyword evidence="2 4" id="KW-0863">Zinc-finger</keyword>
<dbReference type="PANTHER" id="PTHR46171">
    <property type="entry name" value="GH10160P"/>
    <property type="match status" value="1"/>
</dbReference>
<feature type="region of interest" description="Disordered" evidence="5">
    <location>
        <begin position="60"/>
        <end position="88"/>
    </location>
</feature>
<keyword evidence="8" id="KW-1185">Reference proteome</keyword>
<evidence type="ECO:0000256" key="4">
    <source>
        <dbReference type="PROSITE-ProRule" id="PRU00175"/>
    </source>
</evidence>
<feature type="region of interest" description="Disordered" evidence="5">
    <location>
        <begin position="189"/>
        <end position="244"/>
    </location>
</feature>
<dbReference type="Gene3D" id="3.30.40.10">
    <property type="entry name" value="Zinc/RING finger domain, C3HC4 (zinc finger)"/>
    <property type="match status" value="1"/>
</dbReference>
<comment type="caution">
    <text evidence="7">The sequence shown here is derived from an EMBL/GenBank/DDBJ whole genome shotgun (WGS) entry which is preliminary data.</text>
</comment>
<accession>A0ABD0MAX0</accession>
<sequence length="455" mass="49903">MLSETKIVFFSAAKKSISSSVLLVPLAFHPCIPTFSGKKAVWILLMVIVCILATCPGTRRRTRERQSSQRSTTESPERRAFQPPSYSGRQLHPAAVLTATNHQAQVIDIEQITASAPVTVTPYAIPVCAGPHPVPVCSPTHMPLCGATQPTWALPGACGMSMQLPGCAMQHLPACTSLHMPLPHPMQPLLHPAASHPHPPPGHPLAAHNPHRHGGATAHGLAQAPHPYPPRLSPQRWTGPKFGSGSFEGRNSVVLYAGVVPAGSLEEETEEARLQLGSERADRDRHLKRDAFVQLQGPFSRLYARRFANTRSRLRSSVPPPPPYPTGFLLQFLAMLGNPPMPHFGRDPADEATEQENYEALLNLAERLGEAKPRGLTKVEIEQLPAYRFNNEVRRSDLDQTSCVVCMCDFESRQLLRVLPCCHEFHAKCVDKWLKTNRTCPVCRADAAEVGTPSE</sequence>
<dbReference type="PROSITE" id="PS50089">
    <property type="entry name" value="ZF_RING_2"/>
    <property type="match status" value="1"/>
</dbReference>
<dbReference type="Proteomes" id="UP001519460">
    <property type="component" value="Unassembled WGS sequence"/>
</dbReference>
<keyword evidence="3" id="KW-0862">Zinc</keyword>
<evidence type="ECO:0000313" key="8">
    <source>
        <dbReference type="Proteomes" id="UP001519460"/>
    </source>
</evidence>
<feature type="domain" description="RING-type" evidence="6">
    <location>
        <begin position="403"/>
        <end position="444"/>
    </location>
</feature>
<dbReference type="AlphaFoldDB" id="A0ABD0MAX0"/>
<protein>
    <recommendedName>
        <fullName evidence="6">RING-type domain-containing protein</fullName>
    </recommendedName>
</protein>